<protein>
    <submittedName>
        <fullName evidence="4">Glycosyl hydrolase family 16</fullName>
    </submittedName>
</protein>
<dbReference type="GO" id="GO:0005975">
    <property type="term" value="P:carbohydrate metabolic process"/>
    <property type="evidence" value="ECO:0007669"/>
    <property type="project" value="InterPro"/>
</dbReference>
<dbReference type="OrthoDB" id="9776255at2"/>
<dbReference type="Proteomes" id="UP000248314">
    <property type="component" value="Unassembled WGS sequence"/>
</dbReference>
<keyword evidence="4" id="KW-0378">Hydrolase</keyword>
<evidence type="ECO:0000256" key="2">
    <source>
        <dbReference type="SAM" id="SignalP"/>
    </source>
</evidence>
<dbReference type="STRING" id="1122991.GCA_000613445_02266"/>
<feature type="signal peptide" evidence="2">
    <location>
        <begin position="1"/>
        <end position="18"/>
    </location>
</feature>
<dbReference type="Pfam" id="PF00722">
    <property type="entry name" value="Glyco_hydro_16"/>
    <property type="match status" value="1"/>
</dbReference>
<reference evidence="4 5" key="1">
    <citation type="submission" date="2018-05" db="EMBL/GenBank/DDBJ databases">
        <title>Genomic Encyclopedia of Type Strains, Phase I: the one thousand microbial genomes (KMG-I) project.</title>
        <authorList>
            <person name="Kyrpides N."/>
        </authorList>
    </citation>
    <scope>NUCLEOTIDE SEQUENCE [LARGE SCALE GENOMIC DNA]</scope>
    <source>
        <strain evidence="4 5">DSM 15611</strain>
    </source>
</reference>
<dbReference type="EMBL" id="QJJX01000013">
    <property type="protein sequence ID" value="PXX22125.1"/>
    <property type="molecule type" value="Genomic_DNA"/>
</dbReference>
<evidence type="ECO:0000256" key="1">
    <source>
        <dbReference type="ARBA" id="ARBA00006865"/>
    </source>
</evidence>
<keyword evidence="2" id="KW-0732">Signal</keyword>
<accession>A0A318HUB5</accession>
<organism evidence="4 5">
    <name type="scientific">Hoylesella shahii DSM 15611 = JCM 12083</name>
    <dbReference type="NCBI Taxonomy" id="1122991"/>
    <lineage>
        <taxon>Bacteria</taxon>
        <taxon>Pseudomonadati</taxon>
        <taxon>Bacteroidota</taxon>
        <taxon>Bacteroidia</taxon>
        <taxon>Bacteroidales</taxon>
        <taxon>Prevotellaceae</taxon>
        <taxon>Hoylesella</taxon>
    </lineage>
</organism>
<comment type="similarity">
    <text evidence="1">Belongs to the glycosyl hydrolase 16 family.</text>
</comment>
<dbReference type="RefSeq" id="WP_025815740.1">
    <property type="nucleotide sequence ID" value="NZ_BAIZ01000010.1"/>
</dbReference>
<dbReference type="PROSITE" id="PS51762">
    <property type="entry name" value="GH16_2"/>
    <property type="match status" value="1"/>
</dbReference>
<feature type="chain" id="PRO_5016264958" evidence="2">
    <location>
        <begin position="19"/>
        <end position="507"/>
    </location>
</feature>
<evidence type="ECO:0000313" key="5">
    <source>
        <dbReference type="Proteomes" id="UP000248314"/>
    </source>
</evidence>
<gene>
    <name evidence="4" type="ORF">EJ73_01343</name>
</gene>
<dbReference type="AlphaFoldDB" id="A0A318HUB5"/>
<feature type="domain" description="GH16" evidence="3">
    <location>
        <begin position="42"/>
        <end position="342"/>
    </location>
</feature>
<sequence length="507" mass="56530">MNKYFLLPILLLSPIVMGAQGLHKGANGSVPKEEQPAGWTYYDGDEFTSPTLNPTYWFVYGSGEDRAGWSYGFNAGQGSVQNYHASQVTLLPAGKPDFVRISAQVDKHTTAPHAPGKLCWRSGALSSTHPYQSNPQTHYVAEPKKYYPLYSRIEMRAKVPYEYGVWMALWLRHIMGASMFEIDLEEVFVSSARRYHPGKYMVNQSIHGKDVEWGETVHYNINDSAHRIRSVDFNPGADYHVYGVQVDKQTNRNGIVVTFLLDGKVRSVWQSTSKFESLLKPENMPKGEDQVWDLAITGQMGGKYLGVSYPEDNPELKGKRFNQNTKYHLDLDWVRVYKRANRPIWFGEVPSVDLQQVTSPNVQVALDASSFAKLNEKDALVLDIETFGSSPSVTLCDAHGNELVEPSFALKQGSTHAVFNIGSKAMVERLKKDGCVLRAHNVRLFIATLNTPAQTAVVTAVDMPKAELHKASTGVYSVTGVKVADTLEHTKLHSGVYVVDGKKVIVK</sequence>
<proteinExistence type="inferred from homology"/>
<dbReference type="SUPFAM" id="SSF49899">
    <property type="entry name" value="Concanavalin A-like lectins/glucanases"/>
    <property type="match status" value="1"/>
</dbReference>
<keyword evidence="5" id="KW-1185">Reference proteome</keyword>
<dbReference type="GO" id="GO:0004553">
    <property type="term" value="F:hydrolase activity, hydrolyzing O-glycosyl compounds"/>
    <property type="evidence" value="ECO:0007669"/>
    <property type="project" value="InterPro"/>
</dbReference>
<dbReference type="InterPro" id="IPR013320">
    <property type="entry name" value="ConA-like_dom_sf"/>
</dbReference>
<name>A0A318HUB5_9BACT</name>
<dbReference type="InterPro" id="IPR000757">
    <property type="entry name" value="Beta-glucanase-like"/>
</dbReference>
<comment type="caution">
    <text evidence="4">The sequence shown here is derived from an EMBL/GenBank/DDBJ whole genome shotgun (WGS) entry which is preliminary data.</text>
</comment>
<evidence type="ECO:0000259" key="3">
    <source>
        <dbReference type="PROSITE" id="PS51762"/>
    </source>
</evidence>
<dbReference type="Gene3D" id="2.60.120.200">
    <property type="match status" value="1"/>
</dbReference>
<evidence type="ECO:0000313" key="4">
    <source>
        <dbReference type="EMBL" id="PXX22125.1"/>
    </source>
</evidence>